<protein>
    <submittedName>
        <fullName evidence="1">Uncharacterized protein</fullName>
    </submittedName>
</protein>
<sequence>MDGTYNNPYAQAQSPLSPQTPSAGAYQVNVSRQKTRKWVQAPVQNYDGDDWGADEFEDDEPPPPPPVPRVTTGLRPVGQRSESYGPSPMLAAAVASSSQSSSGPPSLHIQTQQNASPSTAAPARGPEQVHNAAALGAGRTGSPAPASSGAGSSKAPSYHQPDVRSSTPQSTASSGARASPAIRPSELYRHVDEDRRLGGSPLSIAEAIAAKPSDRATPPLNGPNRQNYNQGDGPGNQPIQKQPTFDSILAKREDSGLAQRSFDNAPVAESRPLHEETRDDKEEPVIHPAAGIDRKRMSVSPQLPSMLRMSGFGDDFFSSSSSVPPSAPLDPVKQEQPPAPAPVAPAPPSQSDKSSSHEVPTIDEAPKENTDSPRIAAISQNPALAPANDPRAIPPLRTPSPHTKSLEVAALSGSPQSTLPEITPTEPLKPRVPEYSPSDYEPQSAQTQQTMSTFNASPVKESDMLSEEIMKSLSPVGQSSALAPPPDNPQSLTPGNRNDTRNSSYTLSGYDDYWADTTEKPAQEANNEAKDHEKPQPVPAPAAAPLALPAPVPEQKALGSGSSSPAPPPAEDNTEPDSLGLRRKFSWEADFGPSPNLFKSESPAETSSKNEAPTVNSPSPLVVSAIQAPRDATPEPAGPSRSSPGAVETPMIVVPPSSGISHQVSKASTLPPTQQPVVLEPPSPISVRTDESTPHGLDRVGTGVEDKVLIPTPSTITASATPPPEKPQPQTLVLPPSEFPQTIPFRDIMNLSTPLQRTLKFDAGRATYAAWESGLENWLSNLMTQQPEYAHATGSFSGAGLPGSSQGGHASTPSGSHSQQPYYQQYLNASSPTTTAPAAGRSRLGGLPLSAPSGSSSFGNSGNQLGTKSKEFMHSAGKMGKGLFSKGRSKLRGTGDKGEPTPPPVQIKTKNERRTSWGLSLGAKSRADESASQAEKDMMYTRPPTQPHQAPQSSQSSVVSPFGPAPQHGDPGNRLASRESYGPPPMSGPATLPSRDQEDRTEWQIPTPDNDNSTWDPFKGTDLGKDDASEHSGVPLGSREDHGQPNRGAEVPSGKPVSGDATPTLANTGGIRMVPPEVPATSSQQPTSAFATPSQPVPAGAPPQTQNEAGMPQRQSSFVGLPLIRRGSTFDVTTKPAQSKPAETITEGVSTDVDEDAAAGQHGTLTSEVTVGSTLVGTDSLIAGKDVEKDVDELEQQTPADAPTAQQQQQQPQQHPQPPLHSQPQHPFQMHPVHHGPMAPQHPQFGPRQMIPPNMMGGNPIHRLPPSGPWKLEESHLSEPLHRVTPKPQQLPPTGQWKLEESHLAEPLHSVNRNRAGTSSSHQEPYFGYDKETGIDLPSPTSPVATSPMSKPFQHRQKPSETPPSSANRYPGLFPGQPQAQQTPKDGPPGPTPQFMRRLSNEAGITRTGTGGPEEERGRSRKASALFKDIGSRFRRGSSERRGSSVEPNPQQQQHQQQPSQSHAPEQPHLLGDGASVSSITTDEIQERKKARSSFMLGLRNRPSTDHGRQKSRDGLMGPPPRPDEARPETSPEERKLSRFGTGLGALTGHHHRSSGPLRASTSNLANEPGTSTPLPKKRFSGFNTKAAVAGVFHHRPSGDMTPKPGTPNSSRPVSSQLVLQQQASLERPEFSHPGFERSNTAGPSFGQMQQPTLANAQPLDPQERRRRRGSAAGLISGLLGHGGKHKEEHQDAPVRPPSGQQLSMQQPQQPQMQQPPMQQPQARQPSGPQVGNPQLGGPQLPRLQTQGQPQGPPQGRRPSGPQLPTPQLPGPQLGSPQLPGSHPASPQVSGAQVHSPQLSGPTIASPQPQRPQQYGSQQPPMLRRMTGTSSLLEQTPTSPDRPPSGGPRQKQQAQVAYQNSRPSPLGFGPSTTPGGTPPIGTTNVPSRHGTPQTPFSVGQVLSDNGSGRMRSTSPAASAVRPAPMSQGAYHNSTQSLDKLARPGQVGGQAQQPVTGSPTMAFRPDARPANGRVENNTRDDLPLSPVSQVSNMGPPSVSSIATGQSPRLTTSGPAMGRRQSSQLSQTSQPNTPALSMASHTPPTQHQPFSTRMGMSPQQQYQQQFPPGFQPQVSNPQQGGQQNFPSQQQPGGFRGQPSPHPSSLAPGRPSMQMQHSVGPQVPPKDNVGPPPQPYAAEAPRQGSPASSKWKGLKNRMSGQAAHKPSSSQSKPEGEKLSASKILGAFKRSSKQAPAAEHSFQGGYQGGRQHQQFPGQPPYGQTPTPRQSSQFGSPPVGQMQAPRQSSQQFSSPPVGQMQTPRQSSQFTSPPMGQHQFQRPPGAIGQGQPGMGQPYPGYGFKPQGQFQSPPQPQGQFQSPQQHQGQFQSPPQAQGQFRSPPQAQGQFQSPPKPHDRFPSPPLPQGQFESPPQRQVQGQFQSPPQAQGQFQSPPQPQGHWQSQTHSPGGQFVPSPYQPGQFPTQGQGMTGQSPNRTHPSPRVQQGHMIQQSIHQQQQPITVQTSVPIQQPVPVHAPSPHQGALLQQFMPPAANNQPNNAEHQGNRGGQPSHPAFAHRGSPANTNQQGRPDMQRLVSNDSHHSGGSSGSSRLGSNPPPAVQYSSPRMVAGENEATKPLPPAGGVPVVAATAAGASPAGGQPLVAMRENSAPKTEEHRALSLSPPSGSNGEISPVNSALLSQPTPEPKGTINAAPVQNDTTHDKAVSPESNGNGVATKATGGPSFSAELEDTEDARKRTLRIDSQEEKIHYDPNADSDGELPPQMSATSYPGQEWNPYGGEYGDLD</sequence>
<keyword evidence="2" id="KW-1185">Reference proteome</keyword>
<evidence type="ECO:0000313" key="1">
    <source>
        <dbReference type="EMBL" id="KAI8675465.1"/>
    </source>
</evidence>
<evidence type="ECO:0000313" key="2">
    <source>
        <dbReference type="Proteomes" id="UP001065298"/>
    </source>
</evidence>
<accession>A0ACC0R8Q6</accession>
<organism evidence="1 2">
    <name type="scientific">Fusarium keratoplasticum</name>
    <dbReference type="NCBI Taxonomy" id="1328300"/>
    <lineage>
        <taxon>Eukaryota</taxon>
        <taxon>Fungi</taxon>
        <taxon>Dikarya</taxon>
        <taxon>Ascomycota</taxon>
        <taxon>Pezizomycotina</taxon>
        <taxon>Sordariomycetes</taxon>
        <taxon>Hypocreomycetidae</taxon>
        <taxon>Hypocreales</taxon>
        <taxon>Nectriaceae</taxon>
        <taxon>Fusarium</taxon>
        <taxon>Fusarium solani species complex</taxon>
    </lineage>
</organism>
<name>A0ACC0R8Q6_9HYPO</name>
<gene>
    <name evidence="1" type="ORF">NCS57_00447700</name>
</gene>
<comment type="caution">
    <text evidence="1">The sequence shown here is derived from an EMBL/GenBank/DDBJ whole genome shotgun (WGS) entry which is preliminary data.</text>
</comment>
<reference evidence="1" key="1">
    <citation type="submission" date="2022-06" db="EMBL/GenBank/DDBJ databases">
        <title>Fusarium solani species complex genomes reveal bases of compartmentalisation and animal pathogenesis.</title>
        <authorList>
            <person name="Tsai I.J."/>
        </authorList>
    </citation>
    <scope>NUCLEOTIDE SEQUENCE</scope>
    <source>
        <strain evidence="1">Fu6.1</strain>
    </source>
</reference>
<proteinExistence type="predicted"/>
<dbReference type="Proteomes" id="UP001065298">
    <property type="component" value="Chromosome 3"/>
</dbReference>
<dbReference type="EMBL" id="CM046505">
    <property type="protein sequence ID" value="KAI8675465.1"/>
    <property type="molecule type" value="Genomic_DNA"/>
</dbReference>